<dbReference type="PANTHER" id="PTHR30302:SF1">
    <property type="entry name" value="HYDROGENASE 2 MATURATION PROTEASE"/>
    <property type="match status" value="1"/>
</dbReference>
<proteinExistence type="inferred from homology"/>
<dbReference type="PRINTS" id="PR00446">
    <property type="entry name" value="HYDRGNUPTAKE"/>
</dbReference>
<keyword evidence="2 5" id="KW-0645">Protease</keyword>
<dbReference type="PANTHER" id="PTHR30302">
    <property type="entry name" value="HYDROGENASE 1 MATURATION PROTEASE"/>
    <property type="match status" value="1"/>
</dbReference>
<keyword evidence="4" id="KW-0378">Hydrolase</keyword>
<evidence type="ECO:0000256" key="4">
    <source>
        <dbReference type="ARBA" id="ARBA00022801"/>
    </source>
</evidence>
<organism evidence="5">
    <name type="scientific">Desulfacinum infernum</name>
    <dbReference type="NCBI Taxonomy" id="35837"/>
    <lineage>
        <taxon>Bacteria</taxon>
        <taxon>Pseudomonadati</taxon>
        <taxon>Thermodesulfobacteriota</taxon>
        <taxon>Syntrophobacteria</taxon>
        <taxon>Syntrophobacterales</taxon>
        <taxon>Syntrophobacteraceae</taxon>
        <taxon>Desulfacinum</taxon>
    </lineage>
</organism>
<keyword evidence="3" id="KW-0064">Aspartyl protease</keyword>
<dbReference type="Pfam" id="PF01750">
    <property type="entry name" value="HycI"/>
    <property type="match status" value="1"/>
</dbReference>
<name>A0A832A4G5_9BACT</name>
<dbReference type="SUPFAM" id="SSF53163">
    <property type="entry name" value="HybD-like"/>
    <property type="match status" value="1"/>
</dbReference>
<evidence type="ECO:0000313" key="5">
    <source>
        <dbReference type="EMBL" id="HFK96035.1"/>
    </source>
</evidence>
<dbReference type="InterPro" id="IPR023430">
    <property type="entry name" value="Pept_HybD-like_dom_sf"/>
</dbReference>
<dbReference type="AlphaFoldDB" id="A0A832A4G5"/>
<evidence type="ECO:0000256" key="2">
    <source>
        <dbReference type="ARBA" id="ARBA00022670"/>
    </source>
</evidence>
<gene>
    <name evidence="5" type="ORF">ENS06_01770</name>
</gene>
<dbReference type="GO" id="GO:0004190">
    <property type="term" value="F:aspartic-type endopeptidase activity"/>
    <property type="evidence" value="ECO:0007669"/>
    <property type="project" value="UniProtKB-KW"/>
</dbReference>
<reference evidence="5" key="1">
    <citation type="journal article" date="2020" name="mSystems">
        <title>Genome- and Community-Level Interaction Insights into Carbon Utilization and Element Cycling Functions of Hydrothermarchaeota in Hydrothermal Sediment.</title>
        <authorList>
            <person name="Zhou Z."/>
            <person name="Liu Y."/>
            <person name="Xu W."/>
            <person name="Pan J."/>
            <person name="Luo Z.H."/>
            <person name="Li M."/>
        </authorList>
    </citation>
    <scope>NUCLEOTIDE SEQUENCE [LARGE SCALE GENOMIC DNA]</scope>
    <source>
        <strain evidence="5">SpSt-456</strain>
    </source>
</reference>
<dbReference type="Gene3D" id="3.40.50.1450">
    <property type="entry name" value="HybD-like"/>
    <property type="match status" value="1"/>
</dbReference>
<dbReference type="NCBIfam" id="TIGR00072">
    <property type="entry name" value="hydrog_prot"/>
    <property type="match status" value="1"/>
</dbReference>
<protein>
    <submittedName>
        <fullName evidence="5">Hydrogenase maturation protease</fullName>
    </submittedName>
</protein>
<dbReference type="GO" id="GO:0016485">
    <property type="term" value="P:protein processing"/>
    <property type="evidence" value="ECO:0007669"/>
    <property type="project" value="TreeGrafter"/>
</dbReference>
<sequence length="166" mass="17460">MSERSRLVAASVVILGCGNTLFGDDGFGPAVAERLAAHESLPAHVCAVDAGTAVSDLLFDMVLQAEKPEALFIVDALQVSGRHPGELFWLSPQDVPSAKRADFLMHQFPSADLLRELAEEGGVRVSILAVQAAVVPDHVAPGLSPPVAEAVPRAVELLLRRVGANP</sequence>
<evidence type="ECO:0000256" key="3">
    <source>
        <dbReference type="ARBA" id="ARBA00022750"/>
    </source>
</evidence>
<evidence type="ECO:0000256" key="1">
    <source>
        <dbReference type="ARBA" id="ARBA00006814"/>
    </source>
</evidence>
<comment type="caution">
    <text evidence="5">The sequence shown here is derived from an EMBL/GenBank/DDBJ whole genome shotgun (WGS) entry which is preliminary data.</text>
</comment>
<dbReference type="GO" id="GO:0008047">
    <property type="term" value="F:enzyme activator activity"/>
    <property type="evidence" value="ECO:0007669"/>
    <property type="project" value="InterPro"/>
</dbReference>
<accession>A0A832A4G5</accession>
<comment type="similarity">
    <text evidence="1">Belongs to the peptidase A31 family.</text>
</comment>
<dbReference type="PROSITE" id="PS51257">
    <property type="entry name" value="PROKAR_LIPOPROTEIN"/>
    <property type="match status" value="1"/>
</dbReference>
<dbReference type="EMBL" id="DSTK01000009">
    <property type="protein sequence ID" value="HFK96035.1"/>
    <property type="molecule type" value="Genomic_DNA"/>
</dbReference>
<dbReference type="InterPro" id="IPR000671">
    <property type="entry name" value="Peptidase_A31"/>
</dbReference>